<evidence type="ECO:0000313" key="2">
    <source>
        <dbReference type="Proteomes" id="UP000324222"/>
    </source>
</evidence>
<name>A0A5B7HRT3_PORTR</name>
<comment type="caution">
    <text evidence="1">The sequence shown here is derived from an EMBL/GenBank/DDBJ whole genome shotgun (WGS) entry which is preliminary data.</text>
</comment>
<organism evidence="1 2">
    <name type="scientific">Portunus trituberculatus</name>
    <name type="common">Swimming crab</name>
    <name type="synonym">Neptunus trituberculatus</name>
    <dbReference type="NCBI Taxonomy" id="210409"/>
    <lineage>
        <taxon>Eukaryota</taxon>
        <taxon>Metazoa</taxon>
        <taxon>Ecdysozoa</taxon>
        <taxon>Arthropoda</taxon>
        <taxon>Crustacea</taxon>
        <taxon>Multicrustacea</taxon>
        <taxon>Malacostraca</taxon>
        <taxon>Eumalacostraca</taxon>
        <taxon>Eucarida</taxon>
        <taxon>Decapoda</taxon>
        <taxon>Pleocyemata</taxon>
        <taxon>Brachyura</taxon>
        <taxon>Eubrachyura</taxon>
        <taxon>Portunoidea</taxon>
        <taxon>Portunidae</taxon>
        <taxon>Portuninae</taxon>
        <taxon>Portunus</taxon>
    </lineage>
</organism>
<sequence length="128" mass="15072">MWVSRLMKRQTALLNVPFTVDPGSEYTVCSVENSIKDFVHSSICDQLEQCCRRCSSSSSSLHYVRVSQSYAYTYGRDTASHDRVAMKLKLGYIHFREYRKRYHVMEHDSDYDPAPRWTFKNIFRVEGI</sequence>
<proteinExistence type="predicted"/>
<reference evidence="1 2" key="1">
    <citation type="submission" date="2019-05" db="EMBL/GenBank/DDBJ databases">
        <title>Another draft genome of Portunus trituberculatus and its Hox gene families provides insights of decapod evolution.</title>
        <authorList>
            <person name="Jeong J.-H."/>
            <person name="Song I."/>
            <person name="Kim S."/>
            <person name="Choi T."/>
            <person name="Kim D."/>
            <person name="Ryu S."/>
            <person name="Kim W."/>
        </authorList>
    </citation>
    <scope>NUCLEOTIDE SEQUENCE [LARGE SCALE GENOMIC DNA]</scope>
    <source>
        <tissue evidence="1">Muscle</tissue>
    </source>
</reference>
<gene>
    <name evidence="1" type="ORF">E2C01_065685</name>
</gene>
<keyword evidence="2" id="KW-1185">Reference proteome</keyword>
<accession>A0A5B7HRT3</accession>
<evidence type="ECO:0000313" key="1">
    <source>
        <dbReference type="EMBL" id="MPC71408.1"/>
    </source>
</evidence>
<dbReference type="Proteomes" id="UP000324222">
    <property type="component" value="Unassembled WGS sequence"/>
</dbReference>
<dbReference type="EMBL" id="VSRR010032831">
    <property type="protein sequence ID" value="MPC71408.1"/>
    <property type="molecule type" value="Genomic_DNA"/>
</dbReference>
<protein>
    <submittedName>
        <fullName evidence="1">Uncharacterized protein</fullName>
    </submittedName>
</protein>
<dbReference type="AlphaFoldDB" id="A0A5B7HRT3"/>